<keyword evidence="11" id="KW-0969">Cilium</keyword>
<keyword evidence="12" id="KW-1185">Reference proteome</keyword>
<dbReference type="Pfam" id="PF22638">
    <property type="entry name" value="FlgK_D1"/>
    <property type="match status" value="1"/>
</dbReference>
<protein>
    <recommendedName>
        <fullName evidence="4">Flagellar hook-associated protein 1</fullName>
    </recommendedName>
</protein>
<evidence type="ECO:0000256" key="4">
    <source>
        <dbReference type="ARBA" id="ARBA00016244"/>
    </source>
</evidence>
<dbReference type="PRINTS" id="PR01005">
    <property type="entry name" value="FLGHOOKAP1"/>
</dbReference>
<accession>A0ABT2CVY7</accession>
<evidence type="ECO:0000313" key="12">
    <source>
        <dbReference type="Proteomes" id="UP001204621"/>
    </source>
</evidence>
<dbReference type="InterPro" id="IPR010930">
    <property type="entry name" value="Flg_bb/hook_C_dom"/>
</dbReference>
<proteinExistence type="inferred from homology"/>
<dbReference type="InterPro" id="IPR002371">
    <property type="entry name" value="FlgK"/>
</dbReference>
<evidence type="ECO:0000256" key="3">
    <source>
        <dbReference type="ARBA" id="ARBA00009677"/>
    </source>
</evidence>
<evidence type="ECO:0000256" key="6">
    <source>
        <dbReference type="ARBA" id="ARBA00023143"/>
    </source>
</evidence>
<evidence type="ECO:0000259" key="7">
    <source>
        <dbReference type="Pfam" id="PF06429"/>
    </source>
</evidence>
<feature type="domain" description="Flagellar basal-body/hook protein C-terminal" evidence="7">
    <location>
        <begin position="614"/>
        <end position="655"/>
    </location>
</feature>
<sequence length="658" mass="67166">MAGDILSIGKSALFAAQTGLTTTGHNISNANVAGYSRQVVVQANAVPIATGAGFVGTGTTVSAIKRFSDEFLNSQVRNAQANSSALDAFNAQISQIDNILADSSAGLSPALQSFFSGVQAVANDHASVASRQSLLSSAQTLAGRFQALDGQLQDIRSGVDGQITTNVNLINSYASQIADLNNQITGMTGAGNSNNVPNDLLDKRDQLVLELNKVVKANVTPGDGNSLTVSIGNGMPLVIGKQAFQLTTTTSPTDGTRTEVALVNGSGRPNILGEATLQGGALGGLLDFRNNVLDKTQNELGKVAAGLAFTFNAQHKLGLDANGQPGGDFFTLAGPVVTGNSNNALTSTTAVNVAISDPTQLTGSDYKVDYDGANFTVTRLSDNKKTTIAPYPQAGPQTIDGLDFSVSGSAATGDNFMVRPTIRAAANFAVALTDTAQIAAAAPVMTSSAMTNLGTASISAGQVDAKFLGSGVALPMTLTYDAASGHLSGFDPAQAVTVTVNGASTTYPAGSANIPYPAAGASYEVGGISFSISAGMKDTDQFTVAATTPASASGDVRNANLLGNLQSTNIFDKGNATYQGSYAKLVSFVGNKARESQVNGEAASALLAQSTSSAQSVSGVNLDEEATNLLRYQQSYQAASKIMQIAQTVFNSLLSIGS</sequence>
<dbReference type="PANTHER" id="PTHR30033:SF1">
    <property type="entry name" value="FLAGELLAR HOOK-ASSOCIATED PROTEIN 1"/>
    <property type="match status" value="1"/>
</dbReference>
<dbReference type="InterPro" id="IPR049474">
    <property type="entry name" value="FlgK_D3"/>
</dbReference>
<keyword evidence="11" id="KW-0966">Cell projection</keyword>
<evidence type="ECO:0000259" key="9">
    <source>
        <dbReference type="Pfam" id="PF21159"/>
    </source>
</evidence>
<dbReference type="NCBIfam" id="TIGR02492">
    <property type="entry name" value="flgK_ends"/>
    <property type="match status" value="1"/>
</dbReference>
<evidence type="ECO:0000259" key="10">
    <source>
        <dbReference type="Pfam" id="PF22638"/>
    </source>
</evidence>
<dbReference type="Pfam" id="PF21158">
    <property type="entry name" value="flgK_1st_1"/>
    <property type="match status" value="1"/>
</dbReference>
<dbReference type="InterPro" id="IPR053927">
    <property type="entry name" value="FlgK_helical"/>
</dbReference>
<dbReference type="EMBL" id="JANUGU010000002">
    <property type="protein sequence ID" value="MCS0658117.1"/>
    <property type="molecule type" value="Genomic_DNA"/>
</dbReference>
<evidence type="ECO:0000259" key="8">
    <source>
        <dbReference type="Pfam" id="PF21158"/>
    </source>
</evidence>
<keyword evidence="6" id="KW-0975">Bacterial flagellum</keyword>
<comment type="subcellular location">
    <subcellularLocation>
        <location evidence="1">Bacterial flagellum</location>
    </subcellularLocation>
    <subcellularLocation>
        <location evidence="2">Secreted</location>
    </subcellularLocation>
</comment>
<dbReference type="RefSeq" id="WP_258811305.1">
    <property type="nucleotide sequence ID" value="NZ_JANUGU010000002.1"/>
</dbReference>
<feature type="domain" description="Flagellar hook-associated protein 1 D2-like" evidence="8">
    <location>
        <begin position="340"/>
        <end position="420"/>
    </location>
</feature>
<organism evidence="11 12">
    <name type="scientific">Massilia terrae</name>
    <dbReference type="NCBI Taxonomy" id="1811224"/>
    <lineage>
        <taxon>Bacteria</taxon>
        <taxon>Pseudomonadati</taxon>
        <taxon>Pseudomonadota</taxon>
        <taxon>Betaproteobacteria</taxon>
        <taxon>Burkholderiales</taxon>
        <taxon>Oxalobacteraceae</taxon>
        <taxon>Telluria group</taxon>
        <taxon>Massilia</taxon>
    </lineage>
</organism>
<name>A0ABT2CVY7_9BURK</name>
<comment type="similarity">
    <text evidence="3">Belongs to the flagella basal body rod proteins family.</text>
</comment>
<evidence type="ECO:0000256" key="1">
    <source>
        <dbReference type="ARBA" id="ARBA00004365"/>
    </source>
</evidence>
<evidence type="ECO:0000256" key="2">
    <source>
        <dbReference type="ARBA" id="ARBA00004613"/>
    </source>
</evidence>
<dbReference type="SUPFAM" id="SSF64518">
    <property type="entry name" value="Phase 1 flagellin"/>
    <property type="match status" value="2"/>
</dbReference>
<comment type="caution">
    <text evidence="11">The sequence shown here is derived from an EMBL/GenBank/DDBJ whole genome shotgun (WGS) entry which is preliminary data.</text>
</comment>
<evidence type="ECO:0000256" key="5">
    <source>
        <dbReference type="ARBA" id="ARBA00022525"/>
    </source>
</evidence>
<feature type="domain" description="Flagellar hook-associated protein 1 D3" evidence="9">
    <location>
        <begin position="443"/>
        <end position="545"/>
    </location>
</feature>
<keyword evidence="11" id="KW-0282">Flagellum</keyword>
<dbReference type="Pfam" id="PF21159">
    <property type="entry name" value="FlgK_2nd"/>
    <property type="match status" value="1"/>
</dbReference>
<keyword evidence="5" id="KW-0964">Secreted</keyword>
<dbReference type="InterPro" id="IPR049119">
    <property type="entry name" value="FlgK_D2-like"/>
</dbReference>
<gene>
    <name evidence="11" type="primary">flgK</name>
    <name evidence="11" type="ORF">NX778_08580</name>
</gene>
<dbReference type="Pfam" id="PF06429">
    <property type="entry name" value="Flg_bbr_C"/>
    <property type="match status" value="1"/>
</dbReference>
<dbReference type="Proteomes" id="UP001204621">
    <property type="component" value="Unassembled WGS sequence"/>
</dbReference>
<feature type="domain" description="Flagellar hook-associated protein FlgK helical" evidence="10">
    <location>
        <begin position="93"/>
        <end position="330"/>
    </location>
</feature>
<reference evidence="11 12" key="1">
    <citation type="submission" date="2022-08" db="EMBL/GenBank/DDBJ databases">
        <title>Reclassification of Massilia species as members of the genera Telluria, Duganella, Pseudoduganella, Mokoshia gen. nov. and Zemynaea gen. nov. using orthogonal and non-orthogonal genome-based approaches.</title>
        <authorList>
            <person name="Bowman J.P."/>
        </authorList>
    </citation>
    <scope>NUCLEOTIDE SEQUENCE [LARGE SCALE GENOMIC DNA]</scope>
    <source>
        <strain evidence="11 12">JCM 31606</strain>
    </source>
</reference>
<evidence type="ECO:0000313" key="11">
    <source>
        <dbReference type="EMBL" id="MCS0658117.1"/>
    </source>
</evidence>
<dbReference type="PANTHER" id="PTHR30033">
    <property type="entry name" value="FLAGELLAR HOOK-ASSOCIATED PROTEIN 1"/>
    <property type="match status" value="1"/>
</dbReference>